<name>A0A915KLJ0_ROMCU</name>
<protein>
    <submittedName>
        <fullName evidence="2">Uncharacterized protein</fullName>
    </submittedName>
</protein>
<reference evidence="2" key="1">
    <citation type="submission" date="2022-11" db="UniProtKB">
        <authorList>
            <consortium name="WormBaseParasite"/>
        </authorList>
    </citation>
    <scope>IDENTIFICATION</scope>
</reference>
<keyword evidence="1" id="KW-1185">Reference proteome</keyword>
<accession>A0A915KLJ0</accession>
<dbReference type="Proteomes" id="UP000887565">
    <property type="component" value="Unplaced"/>
</dbReference>
<organism evidence="1 2">
    <name type="scientific">Romanomermis culicivorax</name>
    <name type="common">Nematode worm</name>
    <dbReference type="NCBI Taxonomy" id="13658"/>
    <lineage>
        <taxon>Eukaryota</taxon>
        <taxon>Metazoa</taxon>
        <taxon>Ecdysozoa</taxon>
        <taxon>Nematoda</taxon>
        <taxon>Enoplea</taxon>
        <taxon>Dorylaimia</taxon>
        <taxon>Mermithida</taxon>
        <taxon>Mermithoidea</taxon>
        <taxon>Mermithidae</taxon>
        <taxon>Romanomermis</taxon>
    </lineage>
</organism>
<evidence type="ECO:0000313" key="1">
    <source>
        <dbReference type="Proteomes" id="UP000887565"/>
    </source>
</evidence>
<dbReference type="AlphaFoldDB" id="A0A915KLJ0"/>
<dbReference type="WBParaSite" id="nRc.2.0.1.t38681-RA">
    <property type="protein sequence ID" value="nRc.2.0.1.t38681-RA"/>
    <property type="gene ID" value="nRc.2.0.1.g38681"/>
</dbReference>
<proteinExistence type="predicted"/>
<sequence length="59" mass="5937">MNCCEKRTGTLYLAGATVAMIGGPGRTAGVAKFIRGSTAGAMVGIVATGSIERTSIDMD</sequence>
<evidence type="ECO:0000313" key="2">
    <source>
        <dbReference type="WBParaSite" id="nRc.2.0.1.t38681-RA"/>
    </source>
</evidence>